<name>A0ABU8T7J7_9PSEU</name>
<sequence length="583" mass="60845">MPTVMPAPTGTAAGSWYAGTRPITLAILAMGGEGGGVLADWVVAVAEAAGYHAQTTSVAGVAQRTGATVYYAELHPPVAAHDDAGRPEPVLSVFPAPGEVDVVVASELMECGRAVQRGFATPDRTTLITSTNRVYSIDEKMHLGDGRVDSAELVAAAGRAARSLVAADFAAIAQEHRSVISAALFGALAGSGALPFTREQFEQAIRDAGKGVGPSLAAFAGGVDAARAALAVAQSDADSAGTGTGPVDVALAPPATAAPAAAPAPVDISIGPRPVSTEERKAREEARRTAVAATDPGSLVGPDLRPLAATVGDLPAAARSTVLHGLVRTGVYQDLGYAARYLERVRAFAAVDPDPYGDARLTTEAARHLALWMCYQDTIQVALQKTRTRRLERVRDEAGVSAAQLSQVREYLHPQAEEITDTLPYRLGKVLRRSKAFTRAVDRVTRDGMVLNTTSVRGYAMLATMARMRPLRPRSLRFVEEQRAIDAWTALALDVVADDAGLATEIVVCQKVLKGYGATWAHGDDSFALLCQAACGLRGRPDAAATLARLRSAALSDEDGAALRAQLSGAGLPTTVPSKKGKH</sequence>
<feature type="domain" description="DUF6537" evidence="3">
    <location>
        <begin position="322"/>
        <end position="527"/>
    </location>
</feature>
<dbReference type="InterPro" id="IPR019752">
    <property type="entry name" value="Pyrv/ketoisovalerate_OxRed_cat"/>
</dbReference>
<dbReference type="Pfam" id="PF01558">
    <property type="entry name" value="POR"/>
    <property type="match status" value="1"/>
</dbReference>
<keyword evidence="5" id="KW-1185">Reference proteome</keyword>
<evidence type="ECO:0000313" key="4">
    <source>
        <dbReference type="EMBL" id="MEJ8279928.1"/>
    </source>
</evidence>
<evidence type="ECO:0000259" key="3">
    <source>
        <dbReference type="Pfam" id="PF20169"/>
    </source>
</evidence>
<dbReference type="RefSeq" id="WP_340290459.1">
    <property type="nucleotide sequence ID" value="NZ_JBBJUP010000009.1"/>
</dbReference>
<proteinExistence type="predicted"/>
<dbReference type="Gene3D" id="3.40.920.10">
    <property type="entry name" value="Pyruvate-ferredoxin oxidoreductase, PFOR, domain III"/>
    <property type="match status" value="1"/>
</dbReference>
<protein>
    <submittedName>
        <fullName evidence="4">Indolepyruvate oxidoreductase subunit beta family protein</fullName>
    </submittedName>
</protein>
<organism evidence="4 5">
    <name type="scientific">Pseudonocardia spirodelae</name>
    <dbReference type="NCBI Taxonomy" id="3133431"/>
    <lineage>
        <taxon>Bacteria</taxon>
        <taxon>Bacillati</taxon>
        <taxon>Actinomycetota</taxon>
        <taxon>Actinomycetes</taxon>
        <taxon>Pseudonocardiales</taxon>
        <taxon>Pseudonocardiaceae</taxon>
        <taxon>Pseudonocardia</taxon>
    </lineage>
</organism>
<dbReference type="Proteomes" id="UP001364211">
    <property type="component" value="Unassembled WGS sequence"/>
</dbReference>
<evidence type="ECO:0000259" key="2">
    <source>
        <dbReference type="Pfam" id="PF01558"/>
    </source>
</evidence>
<evidence type="ECO:0000313" key="5">
    <source>
        <dbReference type="Proteomes" id="UP001364211"/>
    </source>
</evidence>
<dbReference type="EMBL" id="JBBJUP010000009">
    <property type="protein sequence ID" value="MEJ8279928.1"/>
    <property type="molecule type" value="Genomic_DNA"/>
</dbReference>
<accession>A0ABU8T7J7</accession>
<reference evidence="4 5" key="1">
    <citation type="submission" date="2024-03" db="EMBL/GenBank/DDBJ databases">
        <title>Draft genome sequence of Pseudonocardia sp. DW16-2.</title>
        <authorList>
            <person name="Duangmal K."/>
        </authorList>
    </citation>
    <scope>NUCLEOTIDE SEQUENCE [LARGE SCALE GENOMIC DNA]</scope>
    <source>
        <strain evidence="4 5">DW16-2</strain>
    </source>
</reference>
<dbReference type="NCBIfam" id="NF006179">
    <property type="entry name" value="PRK08312.1"/>
    <property type="match status" value="1"/>
</dbReference>
<dbReference type="InterPro" id="IPR002869">
    <property type="entry name" value="Pyrv_flavodox_OxRed_cen"/>
</dbReference>
<evidence type="ECO:0000256" key="1">
    <source>
        <dbReference type="ARBA" id="ARBA00023002"/>
    </source>
</evidence>
<feature type="domain" description="Pyruvate/ketoisovalerate oxidoreductase catalytic" evidence="2">
    <location>
        <begin position="31"/>
        <end position="229"/>
    </location>
</feature>
<keyword evidence="1" id="KW-0560">Oxidoreductase</keyword>
<comment type="caution">
    <text evidence="4">The sequence shown here is derived from an EMBL/GenBank/DDBJ whole genome shotgun (WGS) entry which is preliminary data.</text>
</comment>
<gene>
    <name evidence="4" type="ORF">WJX68_13365</name>
</gene>
<dbReference type="Pfam" id="PF20169">
    <property type="entry name" value="DUF6537"/>
    <property type="match status" value="1"/>
</dbReference>
<dbReference type="InterPro" id="IPR046667">
    <property type="entry name" value="DUF6537"/>
</dbReference>